<dbReference type="InterPro" id="IPR029052">
    <property type="entry name" value="Metallo-depent_PP-like"/>
</dbReference>
<dbReference type="Proteomes" id="UP001442364">
    <property type="component" value="Unassembled WGS sequence"/>
</dbReference>
<dbReference type="Gene3D" id="3.60.21.10">
    <property type="match status" value="1"/>
</dbReference>
<dbReference type="GO" id="GO:0016787">
    <property type="term" value="F:hydrolase activity"/>
    <property type="evidence" value="ECO:0007669"/>
    <property type="project" value="UniProtKB-KW"/>
</dbReference>
<reference evidence="3 4" key="1">
    <citation type="submission" date="2024-03" db="EMBL/GenBank/DDBJ databases">
        <title>Human intestinal bacterial collection.</title>
        <authorList>
            <person name="Pauvert C."/>
            <person name="Hitch T.C.A."/>
            <person name="Clavel T."/>
        </authorList>
    </citation>
    <scope>NUCLEOTIDE SEQUENCE [LARGE SCALE GENOMIC DNA]</scope>
    <source>
        <strain evidence="3 4">CLA-AA-H255</strain>
    </source>
</reference>
<evidence type="ECO:0000313" key="3">
    <source>
        <dbReference type="EMBL" id="MEQ2380463.1"/>
    </source>
</evidence>
<dbReference type="SUPFAM" id="SSF56300">
    <property type="entry name" value="Metallo-dependent phosphatases"/>
    <property type="match status" value="1"/>
</dbReference>
<keyword evidence="4" id="KW-1185">Reference proteome</keyword>
<protein>
    <submittedName>
        <fullName evidence="3">CapA family protein</fullName>
        <ecNumber evidence="3">3.1.-.-</ecNumber>
    </submittedName>
</protein>
<dbReference type="RefSeq" id="WP_055177456.1">
    <property type="nucleotide sequence ID" value="NZ_DAWDOP010000004.1"/>
</dbReference>
<keyword evidence="3" id="KW-0378">Hydrolase</keyword>
<dbReference type="EC" id="3.1.-.-" evidence="3"/>
<dbReference type="PANTHER" id="PTHR33393">
    <property type="entry name" value="POLYGLUTAMINE SYNTHESIS ACCESSORY PROTEIN RV0574C-RELATED"/>
    <property type="match status" value="1"/>
</dbReference>
<dbReference type="PROSITE" id="PS51257">
    <property type="entry name" value="PROKAR_LIPOPROTEIN"/>
    <property type="match status" value="1"/>
</dbReference>
<evidence type="ECO:0000313" key="4">
    <source>
        <dbReference type="Proteomes" id="UP001442364"/>
    </source>
</evidence>
<organism evidence="3 4">
    <name type="scientific">[Lactobacillus] rogosae</name>
    <dbReference type="NCBI Taxonomy" id="706562"/>
    <lineage>
        <taxon>Bacteria</taxon>
        <taxon>Bacillati</taxon>
        <taxon>Bacillota</taxon>
        <taxon>Clostridia</taxon>
        <taxon>Lachnospirales</taxon>
        <taxon>Lachnospiraceae</taxon>
        <taxon>Lachnospira</taxon>
    </lineage>
</organism>
<comment type="caution">
    <text evidence="3">The sequence shown here is derived from an EMBL/GenBank/DDBJ whole genome shotgun (WGS) entry which is preliminary data.</text>
</comment>
<dbReference type="CDD" id="cd07381">
    <property type="entry name" value="MPP_CapA"/>
    <property type="match status" value="1"/>
</dbReference>
<gene>
    <name evidence="3" type="ORF">WMO14_11390</name>
</gene>
<evidence type="ECO:0000259" key="2">
    <source>
        <dbReference type="SMART" id="SM00854"/>
    </source>
</evidence>
<dbReference type="PANTHER" id="PTHR33393:SF13">
    <property type="entry name" value="PGA BIOSYNTHESIS PROTEIN CAPA"/>
    <property type="match status" value="1"/>
</dbReference>
<feature type="domain" description="Capsule synthesis protein CapA" evidence="2">
    <location>
        <begin position="63"/>
        <end position="309"/>
    </location>
</feature>
<dbReference type="SMART" id="SM00854">
    <property type="entry name" value="PGA_cap"/>
    <property type="match status" value="1"/>
</dbReference>
<dbReference type="Pfam" id="PF09587">
    <property type="entry name" value="PGA_cap"/>
    <property type="match status" value="1"/>
</dbReference>
<dbReference type="InterPro" id="IPR019079">
    <property type="entry name" value="Capsule_synth_CapA"/>
</dbReference>
<accession>A0ABV1BYB1</accession>
<dbReference type="InterPro" id="IPR052169">
    <property type="entry name" value="CW_Biosynth-Accessory"/>
</dbReference>
<dbReference type="EMBL" id="JBBMER010000009">
    <property type="protein sequence ID" value="MEQ2380463.1"/>
    <property type="molecule type" value="Genomic_DNA"/>
</dbReference>
<comment type="similarity">
    <text evidence="1">Belongs to the CapA family.</text>
</comment>
<proteinExistence type="inferred from homology"/>
<evidence type="ECO:0000256" key="1">
    <source>
        <dbReference type="ARBA" id="ARBA00005662"/>
    </source>
</evidence>
<sequence>MRKSIVKNALKKKSAVIIAVIISVLFVSGCGKSSGVSNNDVLDTSEVSTREETTVDTHPFDITMTFTGDINIAEGEPTTKELDKNNGDITKCISPELIKYMKDADITLVNNEFCYSDRGAPLANKMWTFRAGPERAKVLNALGVDVAQLANNHVYDYGQEAMYDTFSALEAVGIPYVGAGRTLEEAMKPYYTEVDGKKIAIVAASRAEKYKMTPQATDTTPGILRCYDTELFVQTIKEARANADYVVAVVHWGTEHTTVLEDVQRSSAREYIDAGADVIIGGHSHCLQGIEYYEDKPIFYSLGNFWFDEYNVDTMLVNIRISGNDYGDKIDVSVVPAVQDGTLQGCVTHICTQEEDKSRIFSLLNKVSINANVADDGTVTQVK</sequence>
<name>A0ABV1BYB1_9FIRM</name>